<dbReference type="CDD" id="cd00207">
    <property type="entry name" value="fer2"/>
    <property type="match status" value="1"/>
</dbReference>
<dbReference type="AlphaFoldDB" id="A0A316EIW8"/>
<feature type="domain" description="2Fe-2S ferredoxin-type" evidence="9">
    <location>
        <begin position="20"/>
        <end position="109"/>
    </location>
</feature>
<evidence type="ECO:0000256" key="2">
    <source>
        <dbReference type="ARBA" id="ARBA00022448"/>
    </source>
</evidence>
<keyword evidence="2" id="KW-0813">Transport</keyword>
<dbReference type="SUPFAM" id="SSF54292">
    <property type="entry name" value="2Fe-2S ferredoxin-like"/>
    <property type="match status" value="1"/>
</dbReference>
<evidence type="ECO:0000256" key="6">
    <source>
        <dbReference type="ARBA" id="ARBA00023004"/>
    </source>
</evidence>
<dbReference type="PANTHER" id="PTHR43112">
    <property type="entry name" value="FERREDOXIN"/>
    <property type="match status" value="1"/>
</dbReference>
<evidence type="ECO:0000256" key="7">
    <source>
        <dbReference type="ARBA" id="ARBA00023014"/>
    </source>
</evidence>
<dbReference type="EMBL" id="QGGT01000011">
    <property type="protein sequence ID" value="PWK30997.1"/>
    <property type="molecule type" value="Genomic_DNA"/>
</dbReference>
<evidence type="ECO:0000313" key="11">
    <source>
        <dbReference type="Proteomes" id="UP000245754"/>
    </source>
</evidence>
<keyword evidence="11" id="KW-1185">Reference proteome</keyword>
<dbReference type="InterPro" id="IPR001041">
    <property type="entry name" value="2Fe-2S_ferredoxin-type"/>
</dbReference>
<evidence type="ECO:0000256" key="4">
    <source>
        <dbReference type="ARBA" id="ARBA00022723"/>
    </source>
</evidence>
<evidence type="ECO:0000256" key="1">
    <source>
        <dbReference type="ARBA" id="ARBA00007874"/>
    </source>
</evidence>
<dbReference type="PROSITE" id="PS51085">
    <property type="entry name" value="2FE2S_FER_2"/>
    <property type="match status" value="1"/>
</dbReference>
<dbReference type="PANTHER" id="PTHR43112:SF3">
    <property type="entry name" value="FERREDOXIN-2, CHLOROPLASTIC"/>
    <property type="match status" value="1"/>
</dbReference>
<dbReference type="Gene3D" id="3.10.20.30">
    <property type="match status" value="1"/>
</dbReference>
<keyword evidence="6" id="KW-0408">Iron</keyword>
<evidence type="ECO:0000256" key="3">
    <source>
        <dbReference type="ARBA" id="ARBA00022714"/>
    </source>
</evidence>
<comment type="cofactor">
    <cofactor evidence="8">
        <name>[2Fe-2S] cluster</name>
        <dbReference type="ChEBI" id="CHEBI:190135"/>
    </cofactor>
</comment>
<dbReference type="InterPro" id="IPR036010">
    <property type="entry name" value="2Fe-2S_ferredoxin-like_sf"/>
</dbReference>
<keyword evidence="5" id="KW-0249">Electron transport</keyword>
<protein>
    <submittedName>
        <fullName evidence="10">Ferredoxin</fullName>
    </submittedName>
</protein>
<keyword evidence="7" id="KW-0411">Iron-sulfur</keyword>
<dbReference type="GO" id="GO:0046872">
    <property type="term" value="F:metal ion binding"/>
    <property type="evidence" value="ECO:0007669"/>
    <property type="project" value="UniProtKB-KW"/>
</dbReference>
<reference evidence="10 11" key="1">
    <citation type="submission" date="2018-05" db="EMBL/GenBank/DDBJ databases">
        <title>Genomic Encyclopedia of Type Strains, Phase IV (KMG-V): Genome sequencing to study the core and pangenomes of soil and plant-associated prokaryotes.</title>
        <authorList>
            <person name="Whitman W."/>
        </authorList>
    </citation>
    <scope>NUCLEOTIDE SEQUENCE [LARGE SCALE GENOMIC DNA]</scope>
    <source>
        <strain evidence="10 11">SLV-132</strain>
    </source>
</reference>
<dbReference type="Proteomes" id="UP000245754">
    <property type="component" value="Unassembled WGS sequence"/>
</dbReference>
<evidence type="ECO:0000256" key="8">
    <source>
        <dbReference type="ARBA" id="ARBA00034078"/>
    </source>
</evidence>
<sequence length="109" mass="11667">MAGRAFLTMAMVAMSDDRTYHATVLPVGTTFEAPADLSLLEAALLDGMRLPSSCRNGTCRACLSKLHAGSVRYRIEWPGLSLDEKEDGFILPCVACPTSDVAFEPVGTT</sequence>
<keyword evidence="3" id="KW-0001">2Fe-2S</keyword>
<comment type="similarity">
    <text evidence="1">Belongs to the 2Fe2S plant-type ferredoxin family.</text>
</comment>
<accession>A0A316EIW8</accession>
<evidence type="ECO:0000256" key="5">
    <source>
        <dbReference type="ARBA" id="ARBA00022982"/>
    </source>
</evidence>
<evidence type="ECO:0000313" key="10">
    <source>
        <dbReference type="EMBL" id="PWK30997.1"/>
    </source>
</evidence>
<evidence type="ECO:0000259" key="9">
    <source>
        <dbReference type="PROSITE" id="PS51085"/>
    </source>
</evidence>
<comment type="caution">
    <text evidence="10">The sequence shown here is derived from an EMBL/GenBank/DDBJ whole genome shotgun (WGS) entry which is preliminary data.</text>
</comment>
<dbReference type="Pfam" id="PF00111">
    <property type="entry name" value="Fer2"/>
    <property type="match status" value="1"/>
</dbReference>
<gene>
    <name evidence="10" type="ORF">C7419_11138</name>
</gene>
<organism evidence="10 11">
    <name type="scientific">Cupriavidus plantarum</name>
    <dbReference type="NCBI Taxonomy" id="942865"/>
    <lineage>
        <taxon>Bacteria</taxon>
        <taxon>Pseudomonadati</taxon>
        <taxon>Pseudomonadota</taxon>
        <taxon>Betaproteobacteria</taxon>
        <taxon>Burkholderiales</taxon>
        <taxon>Burkholderiaceae</taxon>
        <taxon>Cupriavidus</taxon>
    </lineage>
</organism>
<dbReference type="InterPro" id="IPR012675">
    <property type="entry name" value="Beta-grasp_dom_sf"/>
</dbReference>
<keyword evidence="4" id="KW-0479">Metal-binding</keyword>
<name>A0A316EIW8_9BURK</name>
<dbReference type="GO" id="GO:0051537">
    <property type="term" value="F:2 iron, 2 sulfur cluster binding"/>
    <property type="evidence" value="ECO:0007669"/>
    <property type="project" value="UniProtKB-KW"/>
</dbReference>
<proteinExistence type="inferred from homology"/>